<protein>
    <submittedName>
        <fullName evidence="1">Uncharacterized protein</fullName>
    </submittedName>
</protein>
<reference evidence="1 2" key="1">
    <citation type="journal article" date="2023" name="Hortic Res">
        <title>Pangenome of water caltrop reveals structural variations and asymmetric subgenome divergence after allopolyploidization.</title>
        <authorList>
            <person name="Zhang X."/>
            <person name="Chen Y."/>
            <person name="Wang L."/>
            <person name="Yuan Y."/>
            <person name="Fang M."/>
            <person name="Shi L."/>
            <person name="Lu R."/>
            <person name="Comes H.P."/>
            <person name="Ma Y."/>
            <person name="Chen Y."/>
            <person name="Huang G."/>
            <person name="Zhou Y."/>
            <person name="Zheng Z."/>
            <person name="Qiu Y."/>
        </authorList>
    </citation>
    <scope>NUCLEOTIDE SEQUENCE [LARGE SCALE GENOMIC DNA]</scope>
    <source>
        <strain evidence="1">F231</strain>
    </source>
</reference>
<dbReference type="EMBL" id="JAXQNO010000023">
    <property type="protein sequence ID" value="KAK4765573.1"/>
    <property type="molecule type" value="Genomic_DNA"/>
</dbReference>
<comment type="caution">
    <text evidence="1">The sequence shown here is derived from an EMBL/GenBank/DDBJ whole genome shotgun (WGS) entry which is preliminary data.</text>
</comment>
<keyword evidence="2" id="KW-1185">Reference proteome</keyword>
<dbReference type="Proteomes" id="UP001346149">
    <property type="component" value="Unassembled WGS sequence"/>
</dbReference>
<dbReference type="AlphaFoldDB" id="A0AAN7QFA0"/>
<gene>
    <name evidence="1" type="ORF">SAY86_026663</name>
</gene>
<evidence type="ECO:0000313" key="1">
    <source>
        <dbReference type="EMBL" id="KAK4765573.1"/>
    </source>
</evidence>
<name>A0AAN7QFA0_TRANT</name>
<organism evidence="1 2">
    <name type="scientific">Trapa natans</name>
    <name type="common">Water chestnut</name>
    <dbReference type="NCBI Taxonomy" id="22666"/>
    <lineage>
        <taxon>Eukaryota</taxon>
        <taxon>Viridiplantae</taxon>
        <taxon>Streptophyta</taxon>
        <taxon>Embryophyta</taxon>
        <taxon>Tracheophyta</taxon>
        <taxon>Spermatophyta</taxon>
        <taxon>Magnoliopsida</taxon>
        <taxon>eudicotyledons</taxon>
        <taxon>Gunneridae</taxon>
        <taxon>Pentapetalae</taxon>
        <taxon>rosids</taxon>
        <taxon>malvids</taxon>
        <taxon>Myrtales</taxon>
        <taxon>Lythraceae</taxon>
        <taxon>Trapa</taxon>
    </lineage>
</organism>
<evidence type="ECO:0000313" key="2">
    <source>
        <dbReference type="Proteomes" id="UP001346149"/>
    </source>
</evidence>
<proteinExistence type="predicted"/>
<sequence>MAFTSRILTKSRQLYGNRVILPKDNALPVRSFAKEAARPALKEMVRHIPWAT</sequence>
<accession>A0AAN7QFA0</accession>